<dbReference type="GO" id="GO:0005852">
    <property type="term" value="C:eukaryotic translation initiation factor 3 complex"/>
    <property type="evidence" value="ECO:0007669"/>
    <property type="project" value="InterPro"/>
</dbReference>
<dbReference type="Pfam" id="PF09440">
    <property type="entry name" value="eIF3_N"/>
    <property type="match status" value="1"/>
</dbReference>
<proteinExistence type="predicted"/>
<keyword evidence="6" id="KW-1185">Reference proteome</keyword>
<evidence type="ECO:0000259" key="4">
    <source>
        <dbReference type="Pfam" id="PF09440"/>
    </source>
</evidence>
<sequence length="87" mass="10108">MVDYAMAIHKNLYHSEEVPHGQIRNPRRAEIVSRLKSLEESAALLISFLQNPSYDQELEADKQYNVQMLSDQFKVLFICYGCIAKFI</sequence>
<keyword evidence="1" id="KW-0963">Cytoplasm</keyword>
<evidence type="ECO:0000313" key="5">
    <source>
        <dbReference type="EMBL" id="ONK56259.1"/>
    </source>
</evidence>
<dbReference type="OMA" id="ICYGCIA"/>
<evidence type="ECO:0000313" key="6">
    <source>
        <dbReference type="Proteomes" id="UP000243459"/>
    </source>
</evidence>
<dbReference type="InterPro" id="IPR019010">
    <property type="entry name" value="eIF3e_N"/>
</dbReference>
<dbReference type="GO" id="GO:0003743">
    <property type="term" value="F:translation initiation factor activity"/>
    <property type="evidence" value="ECO:0007669"/>
    <property type="project" value="UniProtKB-KW"/>
</dbReference>
<protein>
    <recommendedName>
        <fullName evidence="4">Eukaryotic translation initiation factor 3 subunit E N-terminal domain-containing protein</fullName>
    </recommendedName>
</protein>
<accession>A0A5P1E1F9</accession>
<dbReference type="Gramene" id="ONK56259">
    <property type="protein sequence ID" value="ONK56259"/>
    <property type="gene ID" value="A4U43_C10F5760"/>
</dbReference>
<dbReference type="PANTHER" id="PTHR10317">
    <property type="entry name" value="EUKARYOTIC TRANSLATION INITIATION FACTOR 3 SUBUNIT E"/>
    <property type="match status" value="1"/>
</dbReference>
<dbReference type="AlphaFoldDB" id="A0A5P1E1F9"/>
<gene>
    <name evidence="5" type="ORF">A4U43_C10F5760</name>
</gene>
<evidence type="ECO:0000256" key="3">
    <source>
        <dbReference type="ARBA" id="ARBA00022917"/>
    </source>
</evidence>
<keyword evidence="3" id="KW-0648">Protein biosynthesis</keyword>
<dbReference type="EMBL" id="CM007390">
    <property type="protein sequence ID" value="ONK56259.1"/>
    <property type="molecule type" value="Genomic_DNA"/>
</dbReference>
<organism evidence="5 6">
    <name type="scientific">Asparagus officinalis</name>
    <name type="common">Garden asparagus</name>
    <dbReference type="NCBI Taxonomy" id="4686"/>
    <lineage>
        <taxon>Eukaryota</taxon>
        <taxon>Viridiplantae</taxon>
        <taxon>Streptophyta</taxon>
        <taxon>Embryophyta</taxon>
        <taxon>Tracheophyta</taxon>
        <taxon>Spermatophyta</taxon>
        <taxon>Magnoliopsida</taxon>
        <taxon>Liliopsida</taxon>
        <taxon>Asparagales</taxon>
        <taxon>Asparagaceae</taxon>
        <taxon>Asparagoideae</taxon>
        <taxon>Asparagus</taxon>
    </lineage>
</organism>
<dbReference type="Proteomes" id="UP000243459">
    <property type="component" value="Chromosome 10"/>
</dbReference>
<reference evidence="6" key="1">
    <citation type="journal article" date="2017" name="Nat. Commun.">
        <title>The asparagus genome sheds light on the origin and evolution of a young Y chromosome.</title>
        <authorList>
            <person name="Harkess A."/>
            <person name="Zhou J."/>
            <person name="Xu C."/>
            <person name="Bowers J.E."/>
            <person name="Van der Hulst R."/>
            <person name="Ayyampalayam S."/>
            <person name="Mercati F."/>
            <person name="Riccardi P."/>
            <person name="McKain M.R."/>
            <person name="Kakrana A."/>
            <person name="Tang H."/>
            <person name="Ray J."/>
            <person name="Groenendijk J."/>
            <person name="Arikit S."/>
            <person name="Mathioni S.M."/>
            <person name="Nakano M."/>
            <person name="Shan H."/>
            <person name="Telgmann-Rauber A."/>
            <person name="Kanno A."/>
            <person name="Yue Z."/>
            <person name="Chen H."/>
            <person name="Li W."/>
            <person name="Chen Y."/>
            <person name="Xu X."/>
            <person name="Zhang Y."/>
            <person name="Luo S."/>
            <person name="Chen H."/>
            <person name="Gao J."/>
            <person name="Mao Z."/>
            <person name="Pires J.C."/>
            <person name="Luo M."/>
            <person name="Kudrna D."/>
            <person name="Wing R.A."/>
            <person name="Meyers B.C."/>
            <person name="Yi K."/>
            <person name="Kong H."/>
            <person name="Lavrijsen P."/>
            <person name="Sunseri F."/>
            <person name="Falavigna A."/>
            <person name="Ye Y."/>
            <person name="Leebens-Mack J.H."/>
            <person name="Chen G."/>
        </authorList>
    </citation>
    <scope>NUCLEOTIDE SEQUENCE [LARGE SCALE GENOMIC DNA]</scope>
    <source>
        <strain evidence="6">cv. DH0086</strain>
    </source>
</reference>
<name>A0A5P1E1F9_ASPOF</name>
<keyword evidence="2" id="KW-0396">Initiation factor</keyword>
<evidence type="ECO:0000256" key="1">
    <source>
        <dbReference type="ARBA" id="ARBA00022490"/>
    </source>
</evidence>
<feature type="domain" description="Eukaryotic translation initiation factor 3 subunit E N-terminal" evidence="4">
    <location>
        <begin position="1"/>
        <end position="75"/>
    </location>
</feature>
<evidence type="ECO:0000256" key="2">
    <source>
        <dbReference type="ARBA" id="ARBA00022540"/>
    </source>
</evidence>
<dbReference type="InterPro" id="IPR016650">
    <property type="entry name" value="eIF3e"/>
</dbReference>